<sequence length="349" mass="39215">MFVGVFIISLLANLSSTLSDRTGRRSVSSNKTKAHTSQKQYGKQVSYLKYVNKNRRVKLSLVTNRREMLRYVIGQGFRVTATDNSPDNTDTESSIVVINPLDHGRDEIIVNRVWMCLKATGDERISNCDDDRRNVNVDRGWTMEMLGERSAILTNDDEDGQRLCLTKISGGKIGMKECRSPHYDDQKFEISHYTAGADAKNDDDDDDGYKVAEEGRNGKSADRDSQNGGAEEKGMEQHGPPSDNAYEHGPKKASFRSHVSDLDQPNDYRSSEIDPDEPKNLNPKARHVYSLLKDVKKKTDEKMKEILKNPNAVDADKIISDLLALNDTGMAPGCRYERVMRCGTDRSND</sequence>
<dbReference type="InParanoid" id="L2GW46"/>
<dbReference type="Proteomes" id="UP000011081">
    <property type="component" value="Unassembled WGS sequence"/>
</dbReference>
<feature type="region of interest" description="Disordered" evidence="1">
    <location>
        <begin position="194"/>
        <end position="282"/>
    </location>
</feature>
<feature type="signal peptide" evidence="2">
    <location>
        <begin position="1"/>
        <end position="19"/>
    </location>
</feature>
<name>L2GW46_VAVCU</name>
<reference evidence="4" key="1">
    <citation type="submission" date="2011-03" db="EMBL/GenBank/DDBJ databases">
        <title>The genome sequence of Vavraia culicis strain floridensis.</title>
        <authorList>
            <consortium name="The Broad Institute Genome Sequencing Platform"/>
            <person name="Cuomo C."/>
            <person name="Becnel J."/>
            <person name="Sanscrainte N."/>
            <person name="Young S.K."/>
            <person name="Zeng Q."/>
            <person name="Gargeya S."/>
            <person name="Fitzgerald M."/>
            <person name="Haas B."/>
            <person name="Abouelleil A."/>
            <person name="Alvarado L."/>
            <person name="Arachchi H.M."/>
            <person name="Berlin A."/>
            <person name="Chapman S.B."/>
            <person name="Gearin G."/>
            <person name="Goldberg J."/>
            <person name="Griggs A."/>
            <person name="Gujja S."/>
            <person name="Hansen M."/>
            <person name="Heiman D."/>
            <person name="Howarth C."/>
            <person name="Larimer J."/>
            <person name="Lui A."/>
            <person name="MacDonald P.J.P."/>
            <person name="McCowen C."/>
            <person name="Montmayeur A."/>
            <person name="Murphy C."/>
            <person name="Neiman D."/>
            <person name="Pearson M."/>
            <person name="Priest M."/>
            <person name="Roberts A."/>
            <person name="Saif S."/>
            <person name="Shea T."/>
            <person name="Sisk P."/>
            <person name="Stolte C."/>
            <person name="Sykes S."/>
            <person name="Wortman J."/>
            <person name="Nusbaum C."/>
            <person name="Birren B."/>
        </authorList>
    </citation>
    <scope>NUCLEOTIDE SEQUENCE [LARGE SCALE GENOMIC DNA]</scope>
    <source>
        <strain evidence="4">floridensis</strain>
    </source>
</reference>
<accession>L2GW46</accession>
<dbReference type="HOGENOM" id="CLU_794996_0_0_1"/>
<dbReference type="RefSeq" id="XP_008074065.1">
    <property type="nucleotide sequence ID" value="XM_008075874.1"/>
</dbReference>
<dbReference type="VEuPathDB" id="MicrosporidiaDB:VCUG_01045"/>
<dbReference type="OMA" id="NCDDDRR"/>
<keyword evidence="2" id="KW-0732">Signal</keyword>
<dbReference type="EMBL" id="GL877417">
    <property type="protein sequence ID" value="ELA47513.1"/>
    <property type="molecule type" value="Genomic_DNA"/>
</dbReference>
<proteinExistence type="predicted"/>
<evidence type="ECO:0008006" key="5">
    <source>
        <dbReference type="Google" id="ProtNLM"/>
    </source>
</evidence>
<evidence type="ECO:0000256" key="2">
    <source>
        <dbReference type="SAM" id="SignalP"/>
    </source>
</evidence>
<keyword evidence="4" id="KW-1185">Reference proteome</keyword>
<feature type="chain" id="PRO_5003960210" description="Ricin B lectin domain-containing protein" evidence="2">
    <location>
        <begin position="20"/>
        <end position="349"/>
    </location>
</feature>
<evidence type="ECO:0000256" key="1">
    <source>
        <dbReference type="SAM" id="MobiDB-lite"/>
    </source>
</evidence>
<evidence type="ECO:0000313" key="3">
    <source>
        <dbReference type="EMBL" id="ELA47513.1"/>
    </source>
</evidence>
<protein>
    <recommendedName>
        <fullName evidence="5">Ricin B lectin domain-containing protein</fullName>
    </recommendedName>
</protein>
<organism evidence="3 4">
    <name type="scientific">Vavraia culicis (isolate floridensis)</name>
    <name type="common">Microsporidian parasite</name>
    <dbReference type="NCBI Taxonomy" id="948595"/>
    <lineage>
        <taxon>Eukaryota</taxon>
        <taxon>Fungi</taxon>
        <taxon>Fungi incertae sedis</taxon>
        <taxon>Microsporidia</taxon>
        <taxon>Pleistophoridae</taxon>
        <taxon>Vavraia</taxon>
    </lineage>
</organism>
<dbReference type="OrthoDB" id="10533687at2759"/>
<feature type="compositionally biased region" description="Basic and acidic residues" evidence="1">
    <location>
        <begin position="208"/>
        <end position="236"/>
    </location>
</feature>
<gene>
    <name evidence="3" type="ORF">VCUG_01045</name>
</gene>
<dbReference type="AlphaFoldDB" id="L2GW46"/>
<dbReference type="GeneID" id="19878927"/>
<evidence type="ECO:0000313" key="4">
    <source>
        <dbReference type="Proteomes" id="UP000011081"/>
    </source>
</evidence>
<feature type="compositionally biased region" description="Basic and acidic residues" evidence="1">
    <location>
        <begin position="269"/>
        <end position="279"/>
    </location>
</feature>